<dbReference type="NCBIfam" id="TIGR02246">
    <property type="entry name" value="SgcJ/EcaC family oxidoreductase"/>
    <property type="match status" value="1"/>
</dbReference>
<dbReference type="GeneID" id="301685063"/>
<feature type="signal peptide" evidence="1">
    <location>
        <begin position="1"/>
        <end position="25"/>
    </location>
</feature>
<dbReference type="PIRSF" id="PIRSF028470">
    <property type="entry name" value="UCP028470"/>
    <property type="match status" value="1"/>
</dbReference>
<reference evidence="3 4" key="1">
    <citation type="journal article" date="2019" name="J Genomics">
        <title>The Draft Genome of a Hydrogen-producing Cyanobacterium, Arthrospira platensis NIES-46.</title>
        <authorList>
            <person name="Suzuki S."/>
            <person name="Yamaguchi H."/>
            <person name="Kawachi M."/>
        </authorList>
    </citation>
    <scope>NUCLEOTIDE SEQUENCE [LARGE SCALE GENOMIC DNA]</scope>
    <source>
        <strain evidence="3 4">NIES-46</strain>
    </source>
</reference>
<dbReference type="EMBL" id="BIMW01000176">
    <property type="protein sequence ID" value="GCE96230.1"/>
    <property type="molecule type" value="Genomic_DNA"/>
</dbReference>
<dbReference type="PROSITE" id="PS51257">
    <property type="entry name" value="PROKAR_LIPOPROTEIN"/>
    <property type="match status" value="1"/>
</dbReference>
<feature type="chain" id="PRO_5046215562" description="Calcium/calmodulin-dependent protein kinase II association-domain domain-containing protein" evidence="1">
    <location>
        <begin position="26"/>
        <end position="164"/>
    </location>
</feature>
<dbReference type="RefSeq" id="WP_006616522.1">
    <property type="nucleotide sequence ID" value="NZ_BIMW01000176.1"/>
</dbReference>
<proteinExistence type="predicted"/>
<dbReference type="Gene3D" id="3.10.450.50">
    <property type="match status" value="1"/>
</dbReference>
<dbReference type="SUPFAM" id="SSF54427">
    <property type="entry name" value="NTF2-like"/>
    <property type="match status" value="1"/>
</dbReference>
<name>A0A5M3TDV2_LIMPL</name>
<keyword evidence="1" id="KW-0732">Signal</keyword>
<dbReference type="Proteomes" id="UP000326169">
    <property type="component" value="Unassembled WGS sequence"/>
</dbReference>
<dbReference type="InterPro" id="IPR032710">
    <property type="entry name" value="NTF2-like_dom_sf"/>
</dbReference>
<protein>
    <recommendedName>
        <fullName evidence="2">Calcium/calmodulin-dependent protein kinase II association-domain domain-containing protein</fullName>
    </recommendedName>
</protein>
<evidence type="ECO:0000259" key="2">
    <source>
        <dbReference type="Pfam" id="PF08332"/>
    </source>
</evidence>
<organism evidence="3 4">
    <name type="scientific">Limnospira platensis NIES-46</name>
    <dbReference type="NCBI Taxonomy" id="1236695"/>
    <lineage>
        <taxon>Bacteria</taxon>
        <taxon>Bacillati</taxon>
        <taxon>Cyanobacteriota</taxon>
        <taxon>Cyanophyceae</taxon>
        <taxon>Oscillatoriophycideae</taxon>
        <taxon>Oscillatoriales</taxon>
        <taxon>Sirenicapillariaceae</taxon>
        <taxon>Limnospira</taxon>
    </lineage>
</organism>
<dbReference type="InterPro" id="IPR011944">
    <property type="entry name" value="Steroid_delta5-4_isomerase"/>
</dbReference>
<evidence type="ECO:0000313" key="3">
    <source>
        <dbReference type="EMBL" id="GCE96230.1"/>
    </source>
</evidence>
<evidence type="ECO:0000256" key="1">
    <source>
        <dbReference type="SAM" id="SignalP"/>
    </source>
</evidence>
<feature type="domain" description="Calcium/calmodulin-dependent protein kinase II association-domain" evidence="2">
    <location>
        <begin position="38"/>
        <end position="159"/>
    </location>
</feature>
<dbReference type="InterPro" id="IPR016887">
    <property type="entry name" value="UCP028470_steroid_isom-rel"/>
</dbReference>
<dbReference type="InterPro" id="IPR013543">
    <property type="entry name" value="Ca/CaM-dep_prot_kinase-assoc"/>
</dbReference>
<accession>A0A5M3TDV2</accession>
<keyword evidence="4" id="KW-1185">Reference proteome</keyword>
<dbReference type="Pfam" id="PF08332">
    <property type="entry name" value="CaMKII_AD"/>
    <property type="match status" value="1"/>
</dbReference>
<sequence>MIKKILCSTLSASFLAATMSGCTQAAETAGVSCAEVTEAEIAALFDRWNTSLATLDPDQVVANYSPTAVLLPTVSNTPRTDHESIRDYFVDFLPNNPQGVINTRTIALGCNKAYDVGVYTFTFTDDQGQTTQEVARFSYVYVYKDGEWLIDHHHSSLMPETVAN</sequence>
<evidence type="ECO:0000313" key="4">
    <source>
        <dbReference type="Proteomes" id="UP000326169"/>
    </source>
</evidence>
<comment type="caution">
    <text evidence="3">The sequence shown here is derived from an EMBL/GenBank/DDBJ whole genome shotgun (WGS) entry which is preliminary data.</text>
</comment>
<gene>
    <name evidence="3" type="ORF">NIES46_42990</name>
</gene>